<reference evidence="8" key="1">
    <citation type="submission" date="2016-02" db="EMBL/GenBank/DDBJ databases">
        <title>Draft genome sequence of Microdochium bolleyi, a fungal endophyte of beachgrass.</title>
        <authorList>
            <consortium name="DOE Joint Genome Institute"/>
            <person name="David A.S."/>
            <person name="May G."/>
            <person name="Haridas S."/>
            <person name="Lim J."/>
            <person name="Wang M."/>
            <person name="Labutti K."/>
            <person name="Lipzen A."/>
            <person name="Barry K."/>
            <person name="Grigoriev I.V."/>
        </authorList>
    </citation>
    <scope>NUCLEOTIDE SEQUENCE [LARGE SCALE GENOMIC DNA]</scope>
    <source>
        <strain evidence="8">J235TASD1</strain>
    </source>
</reference>
<keyword evidence="8" id="KW-1185">Reference proteome</keyword>
<dbReference type="OrthoDB" id="10250990at2759"/>
<evidence type="ECO:0000313" key="8">
    <source>
        <dbReference type="Proteomes" id="UP000070501"/>
    </source>
</evidence>
<dbReference type="Gene3D" id="2.30.110.10">
    <property type="entry name" value="Electron Transport, Fmn-binding Protein, Chain A"/>
    <property type="match status" value="1"/>
</dbReference>
<feature type="region of interest" description="Disordered" evidence="5">
    <location>
        <begin position="17"/>
        <end position="79"/>
    </location>
</feature>
<dbReference type="PANTHER" id="PTHR33798:SF5">
    <property type="entry name" value="FLAVIN REDUCTASE LIKE DOMAIN-CONTAINING PROTEIN"/>
    <property type="match status" value="1"/>
</dbReference>
<organism evidence="7 8">
    <name type="scientific">Microdochium bolleyi</name>
    <dbReference type="NCBI Taxonomy" id="196109"/>
    <lineage>
        <taxon>Eukaryota</taxon>
        <taxon>Fungi</taxon>
        <taxon>Dikarya</taxon>
        <taxon>Ascomycota</taxon>
        <taxon>Pezizomycotina</taxon>
        <taxon>Sordariomycetes</taxon>
        <taxon>Xylariomycetidae</taxon>
        <taxon>Xylariales</taxon>
        <taxon>Microdochiaceae</taxon>
        <taxon>Microdochium</taxon>
    </lineage>
</organism>
<keyword evidence="2" id="KW-0285">Flavoprotein</keyword>
<evidence type="ECO:0000259" key="6">
    <source>
        <dbReference type="SMART" id="SM00903"/>
    </source>
</evidence>
<name>A0A136JCC2_9PEZI</name>
<proteinExistence type="inferred from homology"/>
<dbReference type="InParanoid" id="A0A136JCC2"/>
<evidence type="ECO:0000256" key="2">
    <source>
        <dbReference type="ARBA" id="ARBA00022630"/>
    </source>
</evidence>
<dbReference type="EMBL" id="KQ964247">
    <property type="protein sequence ID" value="KXJ94810.1"/>
    <property type="molecule type" value="Genomic_DNA"/>
</dbReference>
<evidence type="ECO:0000256" key="1">
    <source>
        <dbReference type="ARBA" id="ARBA00001917"/>
    </source>
</evidence>
<dbReference type="STRING" id="196109.A0A136JCC2"/>
<comment type="similarity">
    <text evidence="4">Belongs to the flavoredoxin family.</text>
</comment>
<evidence type="ECO:0000256" key="3">
    <source>
        <dbReference type="ARBA" id="ARBA00022643"/>
    </source>
</evidence>
<dbReference type="InterPro" id="IPR012349">
    <property type="entry name" value="Split_barrel_FMN-bd"/>
</dbReference>
<feature type="compositionally biased region" description="Low complexity" evidence="5">
    <location>
        <begin position="33"/>
        <end position="44"/>
    </location>
</feature>
<dbReference type="SUPFAM" id="SSF50475">
    <property type="entry name" value="FMN-binding split barrel"/>
    <property type="match status" value="1"/>
</dbReference>
<sequence>MPVLSSHTTLRAFTRLPRRLAAPVRSSPPSPRTPRIQAPAAAAAGISTSSPLKMSVSTESEKLIQRNPHPDFKKVEGSRPDFESSAVFSYTKTPKPEWKHGSGANELPTDAAKQHISIDPYEPGRPAPFNYKLLISSIVPRPIGFVSSQSPDGSEKNLAPFSYFNMINHDPPLFVLGLAASLERPKDTLKNLVDSRECVVNIISEHFVEAANSTSIDAPYGVSEWDISGLSPVYDCKDVKAARVGEAVFSAECKVESIREFESKSTPGKKTGCLVVLEATRFWVREDAINEDRNLIKPEILAPVSRLGGITYGRTVEGYELPRPVFEKDIGGLEGYEALKKSNAEKK</sequence>
<evidence type="ECO:0000313" key="7">
    <source>
        <dbReference type="EMBL" id="KXJ94810.1"/>
    </source>
</evidence>
<dbReference type="Proteomes" id="UP000070501">
    <property type="component" value="Unassembled WGS sequence"/>
</dbReference>
<dbReference type="SMART" id="SM00903">
    <property type="entry name" value="Flavin_Reduct"/>
    <property type="match status" value="1"/>
</dbReference>
<dbReference type="PANTHER" id="PTHR33798">
    <property type="entry name" value="FLAVOPROTEIN OXYGENASE"/>
    <property type="match status" value="1"/>
</dbReference>
<dbReference type="GO" id="GO:0010181">
    <property type="term" value="F:FMN binding"/>
    <property type="evidence" value="ECO:0007669"/>
    <property type="project" value="InterPro"/>
</dbReference>
<evidence type="ECO:0000256" key="4">
    <source>
        <dbReference type="ARBA" id="ARBA00038054"/>
    </source>
</evidence>
<evidence type="ECO:0000256" key="5">
    <source>
        <dbReference type="SAM" id="MobiDB-lite"/>
    </source>
</evidence>
<dbReference type="InterPro" id="IPR002563">
    <property type="entry name" value="Flavin_Rdtase-like_dom"/>
</dbReference>
<accession>A0A136JCC2</accession>
<feature type="compositionally biased region" description="Basic and acidic residues" evidence="5">
    <location>
        <begin position="59"/>
        <end position="79"/>
    </location>
</feature>
<protein>
    <recommendedName>
        <fullName evidence="6">Flavin reductase like domain-containing protein</fullName>
    </recommendedName>
</protein>
<dbReference type="AlphaFoldDB" id="A0A136JCC2"/>
<gene>
    <name evidence="7" type="ORF">Micbo1qcDRAFT_160109</name>
</gene>
<feature type="domain" description="Flavin reductase like" evidence="6">
    <location>
        <begin position="136"/>
        <end position="297"/>
    </location>
</feature>
<comment type="cofactor">
    <cofactor evidence="1">
        <name>FMN</name>
        <dbReference type="ChEBI" id="CHEBI:58210"/>
    </cofactor>
</comment>
<feature type="compositionally biased region" description="Polar residues" evidence="5">
    <location>
        <begin position="46"/>
        <end position="58"/>
    </location>
</feature>
<keyword evidence="3" id="KW-0288">FMN</keyword>
<dbReference type="Pfam" id="PF01613">
    <property type="entry name" value="Flavin_Reduct"/>
    <property type="match status" value="1"/>
</dbReference>